<gene>
    <name evidence="2" type="ORF">J2D73_05705</name>
</gene>
<dbReference type="Gene3D" id="1.10.287.860">
    <property type="entry name" value="Nucleotidyltransferase"/>
    <property type="match status" value="1"/>
</dbReference>
<dbReference type="PANTHER" id="PTHR41773:SF1">
    <property type="entry name" value="RELA_SPOT DOMAIN-CONTAINING PROTEIN"/>
    <property type="match status" value="1"/>
</dbReference>
<evidence type="ECO:0000259" key="1">
    <source>
        <dbReference type="SMART" id="SM00954"/>
    </source>
</evidence>
<dbReference type="Gene3D" id="3.30.460.10">
    <property type="entry name" value="Beta Polymerase, domain 2"/>
    <property type="match status" value="1"/>
</dbReference>
<dbReference type="PANTHER" id="PTHR41773">
    <property type="entry name" value="GTP PYROPHOSPHATASE-RELATED"/>
    <property type="match status" value="1"/>
</dbReference>
<protein>
    <recommendedName>
        <fullName evidence="1">RelA/SpoT domain-containing protein</fullName>
    </recommendedName>
</protein>
<keyword evidence="3" id="KW-1185">Reference proteome</keyword>
<reference evidence="2 3" key="1">
    <citation type="submission" date="2021-03" db="EMBL/GenBank/DDBJ databases">
        <title>The complete genome sequence of Acetobacter sacchari TBRC 11175.</title>
        <authorList>
            <person name="Charoenyingcharoen P."/>
            <person name="Yukphan P."/>
        </authorList>
    </citation>
    <scope>NUCLEOTIDE SEQUENCE [LARGE SCALE GENOMIC DNA]</scope>
    <source>
        <strain evidence="2 3">TBRC 11175</strain>
    </source>
</reference>
<dbReference type="Pfam" id="PF04607">
    <property type="entry name" value="RelA_SpoT"/>
    <property type="match status" value="1"/>
</dbReference>
<dbReference type="CDD" id="cd05399">
    <property type="entry name" value="NT_Rel-Spo_like"/>
    <property type="match status" value="1"/>
</dbReference>
<comment type="caution">
    <text evidence="2">The sequence shown here is derived from an EMBL/GenBank/DDBJ whole genome shotgun (WGS) entry which is preliminary data.</text>
</comment>
<dbReference type="RefSeq" id="WP_207880205.1">
    <property type="nucleotide sequence ID" value="NZ_JAFVMF010000005.1"/>
</dbReference>
<evidence type="ECO:0000313" key="2">
    <source>
        <dbReference type="EMBL" id="MBO1359291.1"/>
    </source>
</evidence>
<name>A0ABS3LTT0_9PROT</name>
<dbReference type="Proteomes" id="UP000664771">
    <property type="component" value="Unassembled WGS sequence"/>
</dbReference>
<dbReference type="InterPro" id="IPR043519">
    <property type="entry name" value="NT_sf"/>
</dbReference>
<proteinExistence type="predicted"/>
<dbReference type="SUPFAM" id="SSF81301">
    <property type="entry name" value="Nucleotidyltransferase"/>
    <property type="match status" value="1"/>
</dbReference>
<dbReference type="SMART" id="SM00954">
    <property type="entry name" value="RelA_SpoT"/>
    <property type="match status" value="1"/>
</dbReference>
<sequence length="356" mass="41120">MSEENTVASHVAQYEQQLGLYSSFSENLVHLLRSIINGDDFKIHVIEARVKTIKSFKEKLNRPGKSYSNPLQDIPDLCGCRIITYYADDVKKISSIITEEFDVIEEELSHQPGELEVDKFGYLSAHYIIRLGKGRRELTEWKKFSSLHAEIQIRTVIQHAWSAISHEMQYKQESSVPSTLQRRLYRIAGLFELADEEFVKIRDQKALLAQEAKKLVASGQLSIPLSLSNILEAIKQWPYMKEFKERAIKLGFDFNYNIDDENTVSDIYRLAKVANLHSINDLLLMVEKPEIDFLDYVWEKQHGQTSWTVSESFLFYLMMLYRLKDNVSVSYLVDGGWGESIARGVIDAIEALEKKH</sequence>
<evidence type="ECO:0000313" key="3">
    <source>
        <dbReference type="Proteomes" id="UP000664771"/>
    </source>
</evidence>
<organism evidence="2 3">
    <name type="scientific">Acetobacter sacchari</name>
    <dbReference type="NCBI Taxonomy" id="2661687"/>
    <lineage>
        <taxon>Bacteria</taxon>
        <taxon>Pseudomonadati</taxon>
        <taxon>Pseudomonadota</taxon>
        <taxon>Alphaproteobacteria</taxon>
        <taxon>Acetobacterales</taxon>
        <taxon>Acetobacteraceae</taxon>
        <taxon>Acetobacter</taxon>
    </lineage>
</organism>
<accession>A0ABS3LTT0</accession>
<feature type="domain" description="RelA/SpoT" evidence="1">
    <location>
        <begin position="48"/>
        <end position="176"/>
    </location>
</feature>
<dbReference type="InterPro" id="IPR007685">
    <property type="entry name" value="RelA_SpoT"/>
</dbReference>
<dbReference type="EMBL" id="JAFVMF010000005">
    <property type="protein sequence ID" value="MBO1359291.1"/>
    <property type="molecule type" value="Genomic_DNA"/>
</dbReference>